<evidence type="ECO:0000313" key="2">
    <source>
        <dbReference type="EMBL" id="QJA52850.1"/>
    </source>
</evidence>
<evidence type="ECO:0000313" key="3">
    <source>
        <dbReference type="EMBL" id="QJA58597.1"/>
    </source>
</evidence>
<dbReference type="EMBL" id="MT144373">
    <property type="protein sequence ID" value="QJA52850.1"/>
    <property type="molecule type" value="Genomic_DNA"/>
</dbReference>
<accession>A0A6H2A065</accession>
<reference evidence="2" key="1">
    <citation type="submission" date="2020-03" db="EMBL/GenBank/DDBJ databases">
        <title>The deep terrestrial virosphere.</title>
        <authorList>
            <person name="Holmfeldt K."/>
            <person name="Nilsson E."/>
            <person name="Simone D."/>
            <person name="Lopez-Fernandez M."/>
            <person name="Wu X."/>
            <person name="de Brujin I."/>
            <person name="Lundin D."/>
            <person name="Andersson A."/>
            <person name="Bertilsson S."/>
            <person name="Dopson M."/>
        </authorList>
    </citation>
    <scope>NUCLEOTIDE SEQUENCE</scope>
    <source>
        <strain evidence="3">MM415B01434</strain>
        <strain evidence="2">TM448A03040</strain>
    </source>
</reference>
<dbReference type="EMBL" id="MT141331">
    <property type="protein sequence ID" value="QJA58597.1"/>
    <property type="molecule type" value="Genomic_DNA"/>
</dbReference>
<evidence type="ECO:0000256" key="1">
    <source>
        <dbReference type="SAM" id="MobiDB-lite"/>
    </source>
</evidence>
<organism evidence="2">
    <name type="scientific">viral metagenome</name>
    <dbReference type="NCBI Taxonomy" id="1070528"/>
    <lineage>
        <taxon>unclassified sequences</taxon>
        <taxon>metagenomes</taxon>
        <taxon>organismal metagenomes</taxon>
    </lineage>
</organism>
<sequence>MKKTNKWDRQEENRKSGKKPVSKYARKKGRGMYNRLKDVETKNIIV</sequence>
<feature type="compositionally biased region" description="Basic residues" evidence="1">
    <location>
        <begin position="16"/>
        <end position="30"/>
    </location>
</feature>
<proteinExistence type="predicted"/>
<feature type="compositionally biased region" description="Basic and acidic residues" evidence="1">
    <location>
        <begin position="1"/>
        <end position="15"/>
    </location>
</feature>
<dbReference type="AlphaFoldDB" id="A0A6H2A065"/>
<gene>
    <name evidence="3" type="ORF">MM415B01434_0007</name>
    <name evidence="2" type="ORF">TM448A03040_0007</name>
</gene>
<name>A0A6H2A065_9ZZZZ</name>
<feature type="region of interest" description="Disordered" evidence="1">
    <location>
        <begin position="1"/>
        <end position="30"/>
    </location>
</feature>
<protein>
    <submittedName>
        <fullName evidence="2">Uncharacterized protein</fullName>
    </submittedName>
</protein>